<proteinExistence type="inferred from homology"/>
<dbReference type="AlphaFoldDB" id="A0A9D1YW32"/>
<reference evidence="3" key="2">
    <citation type="submission" date="2021-04" db="EMBL/GenBank/DDBJ databases">
        <authorList>
            <person name="Gilroy R."/>
        </authorList>
    </citation>
    <scope>NUCLEOTIDE SEQUENCE</scope>
    <source>
        <strain evidence="3">ChiGjej1B1-98</strain>
    </source>
</reference>
<dbReference type="GO" id="GO:0006355">
    <property type="term" value="P:regulation of DNA-templated transcription"/>
    <property type="evidence" value="ECO:0007669"/>
    <property type="project" value="InterPro"/>
</dbReference>
<evidence type="ECO:0000259" key="2">
    <source>
        <dbReference type="SMART" id="SM00419"/>
    </source>
</evidence>
<protein>
    <submittedName>
        <fullName evidence="3">ROK family transcriptional regulator</fullName>
    </submittedName>
</protein>
<dbReference type="Proteomes" id="UP000824005">
    <property type="component" value="Unassembled WGS sequence"/>
</dbReference>
<dbReference type="EMBL" id="DXDC01000210">
    <property type="protein sequence ID" value="HIY66060.1"/>
    <property type="molecule type" value="Genomic_DNA"/>
</dbReference>
<gene>
    <name evidence="3" type="ORF">H9830_07270</name>
</gene>
<dbReference type="InterPro" id="IPR000600">
    <property type="entry name" value="ROK"/>
</dbReference>
<dbReference type="SUPFAM" id="SSF46785">
    <property type="entry name" value="Winged helix' DNA-binding domain"/>
    <property type="match status" value="1"/>
</dbReference>
<evidence type="ECO:0000313" key="3">
    <source>
        <dbReference type="EMBL" id="HIY66060.1"/>
    </source>
</evidence>
<dbReference type="Pfam" id="PF13412">
    <property type="entry name" value="HTH_24"/>
    <property type="match status" value="1"/>
</dbReference>
<reference evidence="3" key="1">
    <citation type="journal article" date="2021" name="PeerJ">
        <title>Extensive microbial diversity within the chicken gut microbiome revealed by metagenomics and culture.</title>
        <authorList>
            <person name="Gilroy R."/>
            <person name="Ravi A."/>
            <person name="Getino M."/>
            <person name="Pursley I."/>
            <person name="Horton D.L."/>
            <person name="Alikhan N.F."/>
            <person name="Baker D."/>
            <person name="Gharbi K."/>
            <person name="Hall N."/>
            <person name="Watson M."/>
            <person name="Adriaenssens E.M."/>
            <person name="Foster-Nyarko E."/>
            <person name="Jarju S."/>
            <person name="Secka A."/>
            <person name="Antonio M."/>
            <person name="Oren A."/>
            <person name="Chaudhuri R.R."/>
            <person name="La Ragione R."/>
            <person name="Hildebrand F."/>
            <person name="Pallen M.J."/>
        </authorList>
    </citation>
    <scope>NUCLEOTIDE SEQUENCE</scope>
    <source>
        <strain evidence="3">ChiGjej1B1-98</strain>
    </source>
</reference>
<sequence>MSSQPSPIAAASAVSARGVRPQDARLHHRALVLSLVRRHPDSSRADLARLTGLSRVAISEVVAKLIDDGIVGEHGQNRKRGPGAPARALHIQGDARHVVTVAISSADTVEGAVFDLNGTLVSAVSEPRNGAVGKDALLALDRMLQQLLATAEAPILGIGISASGIIDTQGIVRSSSHLEWESLRLREHIEARTGLPVSVTNGVTAIGVAEVASGAAPDDLFLIRVGNGVGAVTIVNGAVVHGTNGIAGEFGHVIVDPSSDQLCQCGRRGCLEAVLAVPGLRARLAAASSADARSQVLQDAGHALGTALAPVVTALGLANVAISGPADLLDGTLLAACRSTLDARLFNVVAQGLQVRMAESDESARLRGVFAIVISKELGIA</sequence>
<dbReference type="GO" id="GO:0003677">
    <property type="term" value="F:DNA binding"/>
    <property type="evidence" value="ECO:0007669"/>
    <property type="project" value="InterPro"/>
</dbReference>
<dbReference type="InterPro" id="IPR043129">
    <property type="entry name" value="ATPase_NBD"/>
</dbReference>
<evidence type="ECO:0000313" key="4">
    <source>
        <dbReference type="Proteomes" id="UP000824005"/>
    </source>
</evidence>
<dbReference type="SUPFAM" id="SSF53067">
    <property type="entry name" value="Actin-like ATPase domain"/>
    <property type="match status" value="1"/>
</dbReference>
<comment type="caution">
    <text evidence="3">The sequence shown here is derived from an EMBL/GenBank/DDBJ whole genome shotgun (WGS) entry which is preliminary data.</text>
</comment>
<dbReference type="Pfam" id="PF00480">
    <property type="entry name" value="ROK"/>
    <property type="match status" value="1"/>
</dbReference>
<comment type="similarity">
    <text evidence="1">Belongs to the ROK (NagC/XylR) family.</text>
</comment>
<name>A0A9D1YW32_9MICO</name>
<organism evidence="3 4">
    <name type="scientific">Candidatus Agrococcus pullicola</name>
    <dbReference type="NCBI Taxonomy" id="2838429"/>
    <lineage>
        <taxon>Bacteria</taxon>
        <taxon>Bacillati</taxon>
        <taxon>Actinomycetota</taxon>
        <taxon>Actinomycetes</taxon>
        <taxon>Micrococcales</taxon>
        <taxon>Microbacteriaceae</taxon>
        <taxon>Agrococcus</taxon>
    </lineage>
</organism>
<dbReference type="InterPro" id="IPR036388">
    <property type="entry name" value="WH-like_DNA-bd_sf"/>
</dbReference>
<dbReference type="SMART" id="SM00419">
    <property type="entry name" value="HTH_CRP"/>
    <property type="match status" value="1"/>
</dbReference>
<dbReference type="Gene3D" id="1.10.10.10">
    <property type="entry name" value="Winged helix-like DNA-binding domain superfamily/Winged helix DNA-binding domain"/>
    <property type="match status" value="1"/>
</dbReference>
<dbReference type="InterPro" id="IPR036390">
    <property type="entry name" value="WH_DNA-bd_sf"/>
</dbReference>
<dbReference type="PANTHER" id="PTHR18964:SF149">
    <property type="entry name" value="BIFUNCTIONAL UDP-N-ACETYLGLUCOSAMINE 2-EPIMERASE_N-ACETYLMANNOSAMINE KINASE"/>
    <property type="match status" value="1"/>
</dbReference>
<dbReference type="InterPro" id="IPR012318">
    <property type="entry name" value="HTH_CRP"/>
</dbReference>
<dbReference type="Gene3D" id="3.30.420.40">
    <property type="match status" value="2"/>
</dbReference>
<feature type="domain" description="HTH crp-type" evidence="2">
    <location>
        <begin position="33"/>
        <end position="101"/>
    </location>
</feature>
<dbReference type="PANTHER" id="PTHR18964">
    <property type="entry name" value="ROK (REPRESSOR, ORF, KINASE) FAMILY"/>
    <property type="match status" value="1"/>
</dbReference>
<evidence type="ECO:0000256" key="1">
    <source>
        <dbReference type="ARBA" id="ARBA00006479"/>
    </source>
</evidence>
<accession>A0A9D1YW32</accession>